<dbReference type="InterPro" id="IPR007569">
    <property type="entry name" value="DUF559"/>
</dbReference>
<comment type="caution">
    <text evidence="2">The sequence shown here is derived from an EMBL/GenBank/DDBJ whole genome shotgun (WGS) entry which is preliminary data.</text>
</comment>
<accession>A0ABN1GUN9</accession>
<gene>
    <name evidence="2" type="ORF">GCM10009422_14730</name>
</gene>
<keyword evidence="3" id="KW-1185">Reference proteome</keyword>
<reference evidence="2 3" key="1">
    <citation type="journal article" date="2019" name="Int. J. Syst. Evol. Microbiol.">
        <title>The Global Catalogue of Microorganisms (GCM) 10K type strain sequencing project: providing services to taxonomists for standard genome sequencing and annotation.</title>
        <authorList>
            <consortium name="The Broad Institute Genomics Platform"/>
            <consortium name="The Broad Institute Genome Sequencing Center for Infectious Disease"/>
            <person name="Wu L."/>
            <person name="Ma J."/>
        </authorList>
    </citation>
    <scope>NUCLEOTIDE SEQUENCE [LARGE SCALE GENOMIC DNA]</scope>
    <source>
        <strain evidence="2 3">JCM 12928</strain>
    </source>
</reference>
<dbReference type="SUPFAM" id="SSF52980">
    <property type="entry name" value="Restriction endonuclease-like"/>
    <property type="match status" value="1"/>
</dbReference>
<proteinExistence type="predicted"/>
<dbReference type="PANTHER" id="PTHR38590">
    <property type="entry name" value="BLL0828 PROTEIN"/>
    <property type="match status" value="1"/>
</dbReference>
<dbReference type="EMBL" id="BAAAGA010000002">
    <property type="protein sequence ID" value="GAA0620143.1"/>
    <property type="molecule type" value="Genomic_DNA"/>
</dbReference>
<dbReference type="RefSeq" id="WP_343792227.1">
    <property type="nucleotide sequence ID" value="NZ_BAAAGA010000002.1"/>
</dbReference>
<evidence type="ECO:0000259" key="1">
    <source>
        <dbReference type="Pfam" id="PF04480"/>
    </source>
</evidence>
<organism evidence="2 3">
    <name type="scientific">Brevundimonas kwangchunensis</name>
    <dbReference type="NCBI Taxonomy" id="322163"/>
    <lineage>
        <taxon>Bacteria</taxon>
        <taxon>Pseudomonadati</taxon>
        <taxon>Pseudomonadota</taxon>
        <taxon>Alphaproteobacteria</taxon>
        <taxon>Caulobacterales</taxon>
        <taxon>Caulobacteraceae</taxon>
        <taxon>Brevundimonas</taxon>
    </lineage>
</organism>
<dbReference type="Proteomes" id="UP001501352">
    <property type="component" value="Unassembled WGS sequence"/>
</dbReference>
<feature type="domain" description="DUF559" evidence="1">
    <location>
        <begin position="8"/>
        <end position="108"/>
    </location>
</feature>
<evidence type="ECO:0000313" key="2">
    <source>
        <dbReference type="EMBL" id="GAA0620143.1"/>
    </source>
</evidence>
<dbReference type="CDD" id="cd01038">
    <property type="entry name" value="Endonuclease_DUF559"/>
    <property type="match status" value="1"/>
</dbReference>
<sequence length="115" mass="12976">MADGISYERARRMRKALTPPEARLWRCLKGDKLDGLGFRKQHPIGPYILDFYCAAAKLAVEIDGAGHDNRAAHHIRRTAWLGAKGIHVIRIPALHVRDELDSVLSFISHTARTRL</sequence>
<dbReference type="InterPro" id="IPR047216">
    <property type="entry name" value="Endonuclease_DUF559_bact"/>
</dbReference>
<evidence type="ECO:0000313" key="3">
    <source>
        <dbReference type="Proteomes" id="UP001501352"/>
    </source>
</evidence>
<dbReference type="InterPro" id="IPR011335">
    <property type="entry name" value="Restrct_endonuc-II-like"/>
</dbReference>
<dbReference type="Pfam" id="PF04480">
    <property type="entry name" value="DUF559"/>
    <property type="match status" value="1"/>
</dbReference>
<dbReference type="PANTHER" id="PTHR38590:SF1">
    <property type="entry name" value="BLL0828 PROTEIN"/>
    <property type="match status" value="1"/>
</dbReference>
<dbReference type="Gene3D" id="3.40.960.10">
    <property type="entry name" value="VSR Endonuclease"/>
    <property type="match status" value="1"/>
</dbReference>
<name>A0ABN1GUN9_9CAUL</name>
<protein>
    <recommendedName>
        <fullName evidence="1">DUF559 domain-containing protein</fullName>
    </recommendedName>
</protein>